<comment type="caution">
    <text evidence="4">The sequence shown here is derived from an EMBL/GenBank/DDBJ whole genome shotgun (WGS) entry which is preliminary data.</text>
</comment>
<dbReference type="Proteomes" id="UP000224567">
    <property type="component" value="Unassembled WGS sequence"/>
</dbReference>
<protein>
    <recommendedName>
        <fullName evidence="3">TOG domain-containing protein</fullName>
    </recommendedName>
</protein>
<dbReference type="OrthoDB" id="10250458at2759"/>
<dbReference type="Pfam" id="PF08609">
    <property type="entry name" value="Fes1"/>
    <property type="match status" value="1"/>
</dbReference>
<evidence type="ECO:0000313" key="5">
    <source>
        <dbReference type="Proteomes" id="UP000224567"/>
    </source>
</evidence>
<dbReference type="PANTHER" id="PTHR19316">
    <property type="entry name" value="PROTEIN FOLDING REGULATOR"/>
    <property type="match status" value="1"/>
</dbReference>
<proteinExistence type="predicted"/>
<dbReference type="InterPro" id="IPR013918">
    <property type="entry name" value="Nucleotide_exch_fac_Fes1"/>
</dbReference>
<dbReference type="PANTHER" id="PTHR19316:SF18">
    <property type="entry name" value="HSP70-BINDING PROTEIN 1"/>
    <property type="match status" value="1"/>
</dbReference>
<dbReference type="AlphaFoldDB" id="A0A2G2VWT0"/>
<dbReference type="InterPro" id="IPR050693">
    <property type="entry name" value="Hsp70_NEF-Inhibitors"/>
</dbReference>
<dbReference type="SMART" id="SM00185">
    <property type="entry name" value="ARM"/>
    <property type="match status" value="3"/>
</dbReference>
<evidence type="ECO:0000256" key="1">
    <source>
        <dbReference type="ARBA" id="ARBA00022737"/>
    </source>
</evidence>
<evidence type="ECO:0000259" key="3">
    <source>
        <dbReference type="SMART" id="SM01349"/>
    </source>
</evidence>
<keyword evidence="5" id="KW-1185">Reference proteome</keyword>
<dbReference type="STRING" id="33114.A0A2G2VWT0"/>
<evidence type="ECO:0000313" key="4">
    <source>
        <dbReference type="EMBL" id="PHT37434.1"/>
    </source>
</evidence>
<dbReference type="EMBL" id="MLFT02000009">
    <property type="protein sequence ID" value="PHT37434.1"/>
    <property type="molecule type" value="Genomic_DNA"/>
</dbReference>
<reference evidence="4 5" key="1">
    <citation type="journal article" date="2017" name="Genome Biol.">
        <title>New reference genome sequences of hot pepper reveal the massive evolution of plant disease-resistance genes by retroduplication.</title>
        <authorList>
            <person name="Kim S."/>
            <person name="Park J."/>
            <person name="Yeom S.I."/>
            <person name="Kim Y.M."/>
            <person name="Seo E."/>
            <person name="Kim K.T."/>
            <person name="Kim M.S."/>
            <person name="Lee J.M."/>
            <person name="Cheong K."/>
            <person name="Shin H.S."/>
            <person name="Kim S.B."/>
            <person name="Han K."/>
            <person name="Lee J."/>
            <person name="Park M."/>
            <person name="Lee H.A."/>
            <person name="Lee H.Y."/>
            <person name="Lee Y."/>
            <person name="Oh S."/>
            <person name="Lee J.H."/>
            <person name="Choi E."/>
            <person name="Choi E."/>
            <person name="Lee S.E."/>
            <person name="Jeon J."/>
            <person name="Kim H."/>
            <person name="Choi G."/>
            <person name="Song H."/>
            <person name="Lee J."/>
            <person name="Lee S.C."/>
            <person name="Kwon J.K."/>
            <person name="Lee H.Y."/>
            <person name="Koo N."/>
            <person name="Hong Y."/>
            <person name="Kim R.W."/>
            <person name="Kang W.H."/>
            <person name="Huh J.H."/>
            <person name="Kang B.C."/>
            <person name="Yang T.J."/>
            <person name="Lee Y.H."/>
            <person name="Bennetzen J.L."/>
            <person name="Choi D."/>
        </authorList>
    </citation>
    <scope>NUCLEOTIDE SEQUENCE [LARGE SCALE GENOMIC DNA]</scope>
    <source>
        <strain evidence="5">cv. PBC81</strain>
    </source>
</reference>
<feature type="region of interest" description="Disordered" evidence="2">
    <location>
        <begin position="348"/>
        <end position="398"/>
    </location>
</feature>
<name>A0A2G2VWT0_CAPBA</name>
<organism evidence="4 5">
    <name type="scientific">Capsicum baccatum</name>
    <name type="common">Peruvian pepper</name>
    <dbReference type="NCBI Taxonomy" id="33114"/>
    <lineage>
        <taxon>Eukaryota</taxon>
        <taxon>Viridiplantae</taxon>
        <taxon>Streptophyta</taxon>
        <taxon>Embryophyta</taxon>
        <taxon>Tracheophyta</taxon>
        <taxon>Spermatophyta</taxon>
        <taxon>Magnoliopsida</taxon>
        <taxon>eudicotyledons</taxon>
        <taxon>Gunneridae</taxon>
        <taxon>Pentapetalae</taxon>
        <taxon>asterids</taxon>
        <taxon>lamiids</taxon>
        <taxon>Solanales</taxon>
        <taxon>Solanaceae</taxon>
        <taxon>Solanoideae</taxon>
        <taxon>Capsiceae</taxon>
        <taxon>Capsicum</taxon>
    </lineage>
</organism>
<keyword evidence="1" id="KW-0677">Repeat</keyword>
<evidence type="ECO:0000256" key="2">
    <source>
        <dbReference type="SAM" id="MobiDB-lite"/>
    </source>
</evidence>
<dbReference type="InterPro" id="IPR011989">
    <property type="entry name" value="ARM-like"/>
</dbReference>
<dbReference type="GO" id="GO:0005783">
    <property type="term" value="C:endoplasmic reticulum"/>
    <property type="evidence" value="ECO:0007669"/>
    <property type="project" value="TreeGrafter"/>
</dbReference>
<dbReference type="InterPro" id="IPR034085">
    <property type="entry name" value="TOG"/>
</dbReference>
<dbReference type="InterPro" id="IPR016024">
    <property type="entry name" value="ARM-type_fold"/>
</dbReference>
<dbReference type="SMART" id="SM01349">
    <property type="entry name" value="TOG"/>
    <property type="match status" value="1"/>
</dbReference>
<dbReference type="GO" id="GO:0000774">
    <property type="term" value="F:adenyl-nucleotide exchange factor activity"/>
    <property type="evidence" value="ECO:0007669"/>
    <property type="project" value="TreeGrafter"/>
</dbReference>
<gene>
    <name evidence="4" type="ORF">CQW23_21007</name>
</gene>
<dbReference type="SUPFAM" id="SSF48371">
    <property type="entry name" value="ARM repeat"/>
    <property type="match status" value="1"/>
</dbReference>
<feature type="domain" description="TOG" evidence="3">
    <location>
        <begin position="46"/>
        <end position="291"/>
    </location>
</feature>
<accession>A0A2G2VWT0</accession>
<dbReference type="InterPro" id="IPR000225">
    <property type="entry name" value="Armadillo"/>
</dbReference>
<sequence>MAKEGPNWDGLLKWSLSHSDATNPPRNLSEEDRKWFMEAMQAQTVDVVKRMKEITLVMQTPEQVLESQGVTSQDIQDMLDELQEHVESIDMANDLHSIGGLVPLLGYLKNAHANIRAKAAEVVSTIVQNNPRSQQLVMEANGLEPLLSNFTSDPDVTARTKALGAISSLIRHNKPGIAAFRLANGYAALRDALSSESPRFQRKALNLIHYLLHENRSDCNVVTELGFPRVLMHLASSEDGEVREGALRGLLELAKDRTGEDAAGSSSIEENEKLKQILLERIEGISSMSPEDLGAAKEERQLVDSLWNTCYNEPSSLREKGLVVLPGEDASPPPDVASKHFEPPLRAWAANRYEDNTPPSNNEKKQAPLLIGLGPPPPRNSSSGGGVAGEENNRDTST</sequence>
<reference evidence="5" key="2">
    <citation type="journal article" date="2017" name="J. Anim. Genet.">
        <title>Multiple reference genome sequences of hot pepper reveal the massive evolution of plant disease resistance genes by retroduplication.</title>
        <authorList>
            <person name="Kim S."/>
            <person name="Park J."/>
            <person name="Yeom S.-I."/>
            <person name="Kim Y.-M."/>
            <person name="Seo E."/>
            <person name="Kim K.-T."/>
            <person name="Kim M.-S."/>
            <person name="Lee J.M."/>
            <person name="Cheong K."/>
            <person name="Shin H.-S."/>
            <person name="Kim S.-B."/>
            <person name="Han K."/>
            <person name="Lee J."/>
            <person name="Park M."/>
            <person name="Lee H.-A."/>
            <person name="Lee H.-Y."/>
            <person name="Lee Y."/>
            <person name="Oh S."/>
            <person name="Lee J.H."/>
            <person name="Choi E."/>
            <person name="Choi E."/>
            <person name="Lee S.E."/>
            <person name="Jeon J."/>
            <person name="Kim H."/>
            <person name="Choi G."/>
            <person name="Song H."/>
            <person name="Lee J."/>
            <person name="Lee S.-C."/>
            <person name="Kwon J.-K."/>
            <person name="Lee H.-Y."/>
            <person name="Koo N."/>
            <person name="Hong Y."/>
            <person name="Kim R.W."/>
            <person name="Kang W.-H."/>
            <person name="Huh J.H."/>
            <person name="Kang B.-C."/>
            <person name="Yang T.-J."/>
            <person name="Lee Y.-H."/>
            <person name="Bennetzen J.L."/>
            <person name="Choi D."/>
        </authorList>
    </citation>
    <scope>NUCLEOTIDE SEQUENCE [LARGE SCALE GENOMIC DNA]</scope>
    <source>
        <strain evidence="5">cv. PBC81</strain>
    </source>
</reference>
<dbReference type="Gene3D" id="1.25.10.10">
    <property type="entry name" value="Leucine-rich Repeat Variant"/>
    <property type="match status" value="1"/>
</dbReference>
<dbReference type="FunFam" id="1.25.10.10:FF:000157">
    <property type="entry name" value="Hsp70-binding protein 1"/>
    <property type="match status" value="1"/>
</dbReference>